<evidence type="ECO:0000313" key="1">
    <source>
        <dbReference type="EMBL" id="MBB5264015.1"/>
    </source>
</evidence>
<evidence type="ECO:0000313" key="2">
    <source>
        <dbReference type="Proteomes" id="UP000543642"/>
    </source>
</evidence>
<comment type="caution">
    <text evidence="1">The sequence shown here is derived from an EMBL/GenBank/DDBJ whole genome shotgun (WGS) entry which is preliminary data.</text>
</comment>
<dbReference type="Proteomes" id="UP000543642">
    <property type="component" value="Unassembled WGS sequence"/>
</dbReference>
<dbReference type="Pfam" id="PF08843">
    <property type="entry name" value="AbiEii"/>
    <property type="match status" value="1"/>
</dbReference>
<accession>A0A7W8H9B5</accession>
<proteinExistence type="predicted"/>
<dbReference type="AlphaFoldDB" id="A0A7W8H9B5"/>
<dbReference type="InterPro" id="IPR014942">
    <property type="entry name" value="AbiEii"/>
</dbReference>
<keyword evidence="2" id="KW-1185">Reference proteome</keyword>
<protein>
    <submittedName>
        <fullName evidence="1">Uncharacterized protein</fullName>
    </submittedName>
</protein>
<reference evidence="1 2" key="1">
    <citation type="submission" date="2020-08" db="EMBL/GenBank/DDBJ databases">
        <title>Genomic Encyclopedia of Type Strains, Phase IV (KMG-IV): sequencing the most valuable type-strain genomes for metagenomic binning, comparative biology and taxonomic classification.</title>
        <authorList>
            <person name="Goeker M."/>
        </authorList>
    </citation>
    <scope>NUCLEOTIDE SEQUENCE [LARGE SCALE GENOMIC DNA]</scope>
    <source>
        <strain evidence="1 2">DSM 106146</strain>
    </source>
</reference>
<dbReference type="EMBL" id="JACHFW010000003">
    <property type="protein sequence ID" value="MBB5264015.1"/>
    <property type="molecule type" value="Genomic_DNA"/>
</dbReference>
<sequence length="107" mass="12638">MKDYYDLYYIANNFDFDGSVLTEALRKTFANRERSFTLEQFNQVMSFADDAFMQKKWKAFIRKINTKTDDYSIVLKAIRNFLEHPFAAAIENKTFAGHWSAANSKWI</sequence>
<gene>
    <name evidence="1" type="ORF">HNP82_001120</name>
</gene>
<organism evidence="1 2">
    <name type="scientific">Catenibacillus scindens</name>
    <dbReference type="NCBI Taxonomy" id="673271"/>
    <lineage>
        <taxon>Bacteria</taxon>
        <taxon>Bacillati</taxon>
        <taxon>Bacillota</taxon>
        <taxon>Clostridia</taxon>
        <taxon>Lachnospirales</taxon>
        <taxon>Lachnospiraceae</taxon>
        <taxon>Catenibacillus</taxon>
    </lineage>
</organism>
<name>A0A7W8H9B5_9FIRM</name>